<proteinExistence type="predicted"/>
<sequence>MPPLHHTLPSDFSIRQPLLNLPRPPGQRERPVADSGKWEAKPIKLPFKLTRLLANRGSHTKQGLRKERGTVARLSGPCGMIPYSGLAAEGRAADGNDSIQGLELAIAGTITGLIFKQLVGCRREETREKESLNVLVAEMLMRWGSCACVYLRNNETDQDTKLTKASAARQEARHNDETCSCCSEGLAPRDDSRLMR</sequence>
<reference evidence="2 3" key="1">
    <citation type="submission" date="2019-05" db="EMBL/GenBank/DDBJ databases">
        <title>Another draft genome of Portunus trituberculatus and its Hox gene families provides insights of decapod evolution.</title>
        <authorList>
            <person name="Jeong J.-H."/>
            <person name="Song I."/>
            <person name="Kim S."/>
            <person name="Choi T."/>
            <person name="Kim D."/>
            <person name="Ryu S."/>
            <person name="Kim W."/>
        </authorList>
    </citation>
    <scope>NUCLEOTIDE SEQUENCE [LARGE SCALE GENOMIC DNA]</scope>
    <source>
        <tissue evidence="2">Muscle</tissue>
    </source>
</reference>
<keyword evidence="3" id="KW-1185">Reference proteome</keyword>
<evidence type="ECO:0000256" key="1">
    <source>
        <dbReference type="SAM" id="MobiDB-lite"/>
    </source>
</evidence>
<dbReference type="AlphaFoldDB" id="A0A5B7DNA5"/>
<gene>
    <name evidence="2" type="ORF">E2C01_015686</name>
</gene>
<dbReference type="EMBL" id="VSRR010001111">
    <property type="protein sequence ID" value="MPC22665.1"/>
    <property type="molecule type" value="Genomic_DNA"/>
</dbReference>
<comment type="caution">
    <text evidence="2">The sequence shown here is derived from an EMBL/GenBank/DDBJ whole genome shotgun (WGS) entry which is preliminary data.</text>
</comment>
<feature type="region of interest" description="Disordered" evidence="1">
    <location>
        <begin position="1"/>
        <end position="36"/>
    </location>
</feature>
<feature type="compositionally biased region" description="Basic and acidic residues" evidence="1">
    <location>
        <begin position="26"/>
        <end position="36"/>
    </location>
</feature>
<evidence type="ECO:0000313" key="2">
    <source>
        <dbReference type="EMBL" id="MPC22665.1"/>
    </source>
</evidence>
<protein>
    <submittedName>
        <fullName evidence="2">Uncharacterized protein</fullName>
    </submittedName>
</protein>
<evidence type="ECO:0000313" key="3">
    <source>
        <dbReference type="Proteomes" id="UP000324222"/>
    </source>
</evidence>
<accession>A0A5B7DNA5</accession>
<dbReference type="Proteomes" id="UP000324222">
    <property type="component" value="Unassembled WGS sequence"/>
</dbReference>
<name>A0A5B7DNA5_PORTR</name>
<organism evidence="2 3">
    <name type="scientific">Portunus trituberculatus</name>
    <name type="common">Swimming crab</name>
    <name type="synonym">Neptunus trituberculatus</name>
    <dbReference type="NCBI Taxonomy" id="210409"/>
    <lineage>
        <taxon>Eukaryota</taxon>
        <taxon>Metazoa</taxon>
        <taxon>Ecdysozoa</taxon>
        <taxon>Arthropoda</taxon>
        <taxon>Crustacea</taxon>
        <taxon>Multicrustacea</taxon>
        <taxon>Malacostraca</taxon>
        <taxon>Eumalacostraca</taxon>
        <taxon>Eucarida</taxon>
        <taxon>Decapoda</taxon>
        <taxon>Pleocyemata</taxon>
        <taxon>Brachyura</taxon>
        <taxon>Eubrachyura</taxon>
        <taxon>Portunoidea</taxon>
        <taxon>Portunidae</taxon>
        <taxon>Portuninae</taxon>
        <taxon>Portunus</taxon>
    </lineage>
</organism>